<keyword evidence="3" id="KW-1185">Reference proteome</keyword>
<sequence>MPCKIHPALQPDMVGDLYAAAADESNIGVRIGQLILYWHDKEFLMNKIREYSSILDRLPGESLLERINNANHQNRQRKRKREHEEVGNIQDLENTKRIQITK</sequence>
<accession>A0AAV9U597</accession>
<dbReference type="EMBL" id="JAVHNS010000016">
    <property type="protein sequence ID" value="KAK6333745.1"/>
    <property type="molecule type" value="Genomic_DNA"/>
</dbReference>
<organism evidence="2 3">
    <name type="scientific">Orbilia blumenaviensis</name>
    <dbReference type="NCBI Taxonomy" id="1796055"/>
    <lineage>
        <taxon>Eukaryota</taxon>
        <taxon>Fungi</taxon>
        <taxon>Dikarya</taxon>
        <taxon>Ascomycota</taxon>
        <taxon>Pezizomycotina</taxon>
        <taxon>Orbiliomycetes</taxon>
        <taxon>Orbiliales</taxon>
        <taxon>Orbiliaceae</taxon>
        <taxon>Orbilia</taxon>
    </lineage>
</organism>
<dbReference type="AlphaFoldDB" id="A0AAV9U597"/>
<evidence type="ECO:0000313" key="2">
    <source>
        <dbReference type="EMBL" id="KAK6333745.1"/>
    </source>
</evidence>
<proteinExistence type="predicted"/>
<gene>
    <name evidence="2" type="ORF">TWF730_003928</name>
</gene>
<dbReference type="Proteomes" id="UP001373714">
    <property type="component" value="Unassembled WGS sequence"/>
</dbReference>
<feature type="region of interest" description="Disordered" evidence="1">
    <location>
        <begin position="67"/>
        <end position="102"/>
    </location>
</feature>
<evidence type="ECO:0000313" key="3">
    <source>
        <dbReference type="Proteomes" id="UP001373714"/>
    </source>
</evidence>
<reference evidence="2 3" key="1">
    <citation type="submission" date="2019-10" db="EMBL/GenBank/DDBJ databases">
        <authorList>
            <person name="Palmer J.M."/>
        </authorList>
    </citation>
    <scope>NUCLEOTIDE SEQUENCE [LARGE SCALE GENOMIC DNA]</scope>
    <source>
        <strain evidence="2 3">TWF730</strain>
    </source>
</reference>
<comment type="caution">
    <text evidence="2">The sequence shown here is derived from an EMBL/GenBank/DDBJ whole genome shotgun (WGS) entry which is preliminary data.</text>
</comment>
<evidence type="ECO:0000256" key="1">
    <source>
        <dbReference type="SAM" id="MobiDB-lite"/>
    </source>
</evidence>
<name>A0AAV9U597_9PEZI</name>
<protein>
    <submittedName>
        <fullName evidence="2">Uncharacterized protein</fullName>
    </submittedName>
</protein>